<dbReference type="Proteomes" id="UP000178895">
    <property type="component" value="Unassembled WGS sequence"/>
</dbReference>
<evidence type="ECO:0000313" key="2">
    <source>
        <dbReference type="Proteomes" id="UP000178895"/>
    </source>
</evidence>
<name>A0A1F6P1I8_9BACT</name>
<evidence type="ECO:0000313" key="1">
    <source>
        <dbReference type="EMBL" id="OGH90029.1"/>
    </source>
</evidence>
<comment type="caution">
    <text evidence="1">The sequence shown here is derived from an EMBL/GenBank/DDBJ whole genome shotgun (WGS) entry which is preliminary data.</text>
</comment>
<sequence length="63" mass="7680">MEKDVRFWSTFIMCAGCKRKNHAFEAFFQEGKKKCVIILCSKCFKVYDERELTEREKLYCWIN</sequence>
<dbReference type="EMBL" id="MFQY01000016">
    <property type="protein sequence ID" value="OGH90029.1"/>
    <property type="molecule type" value="Genomic_DNA"/>
</dbReference>
<proteinExistence type="predicted"/>
<dbReference type="AlphaFoldDB" id="A0A1F6P1I8"/>
<accession>A0A1F6P1I8</accession>
<protein>
    <submittedName>
        <fullName evidence="1">Uncharacterized protein</fullName>
    </submittedName>
</protein>
<reference evidence="1 2" key="1">
    <citation type="journal article" date="2016" name="Nat. Commun.">
        <title>Thousands of microbial genomes shed light on interconnected biogeochemical processes in an aquifer system.</title>
        <authorList>
            <person name="Anantharaman K."/>
            <person name="Brown C.T."/>
            <person name="Hug L.A."/>
            <person name="Sharon I."/>
            <person name="Castelle C.J."/>
            <person name="Probst A.J."/>
            <person name="Thomas B.C."/>
            <person name="Singh A."/>
            <person name="Wilkins M.J."/>
            <person name="Karaoz U."/>
            <person name="Brodie E.L."/>
            <person name="Williams K.H."/>
            <person name="Hubbard S.S."/>
            <person name="Banfield J.F."/>
        </authorList>
    </citation>
    <scope>NUCLEOTIDE SEQUENCE [LARGE SCALE GENOMIC DNA]</scope>
</reference>
<gene>
    <name evidence="1" type="ORF">A2469_00625</name>
</gene>
<organism evidence="1 2">
    <name type="scientific">Candidatus Magasanikbacteria bacterium RIFOXYC2_FULL_40_16</name>
    <dbReference type="NCBI Taxonomy" id="1798703"/>
    <lineage>
        <taxon>Bacteria</taxon>
        <taxon>Candidatus Magasanikiibacteriota</taxon>
    </lineage>
</organism>